<dbReference type="InterPro" id="IPR036188">
    <property type="entry name" value="FAD/NAD-bd_sf"/>
</dbReference>
<dbReference type="RefSeq" id="WP_183088824.1">
    <property type="nucleotide sequence ID" value="NZ_JACJUD010000003.1"/>
</dbReference>
<reference evidence="4 5" key="1">
    <citation type="submission" date="2020-08" db="EMBL/GenBank/DDBJ databases">
        <authorList>
            <person name="Kim C.M."/>
        </authorList>
    </citation>
    <scope>NUCLEOTIDE SEQUENCE [LARGE SCALE GENOMIC DNA]</scope>
    <source>
        <strain evidence="4 5">UL070</strain>
    </source>
</reference>
<evidence type="ECO:0000313" key="5">
    <source>
        <dbReference type="Proteomes" id="UP000542720"/>
    </source>
</evidence>
<dbReference type="GO" id="GO:0050661">
    <property type="term" value="F:NADP binding"/>
    <property type="evidence" value="ECO:0007669"/>
    <property type="project" value="InterPro"/>
</dbReference>
<name>A0A7W4LLA5_9GAMM</name>
<dbReference type="InterPro" id="IPR051209">
    <property type="entry name" value="FAD-bind_Monooxygenase_sf"/>
</dbReference>
<keyword evidence="2" id="KW-0274">FAD</keyword>
<dbReference type="PANTHER" id="PTHR42877">
    <property type="entry name" value="L-ORNITHINE N(5)-MONOOXYGENASE-RELATED"/>
    <property type="match status" value="1"/>
</dbReference>
<dbReference type="GO" id="GO:0050660">
    <property type="term" value="F:flavin adenine dinucleotide binding"/>
    <property type="evidence" value="ECO:0007669"/>
    <property type="project" value="InterPro"/>
</dbReference>
<dbReference type="SUPFAM" id="SSF51905">
    <property type="entry name" value="FAD/NAD(P)-binding domain"/>
    <property type="match status" value="2"/>
</dbReference>
<dbReference type="GO" id="GO:0004499">
    <property type="term" value="F:N,N-dimethylaniline monooxygenase activity"/>
    <property type="evidence" value="ECO:0007669"/>
    <property type="project" value="InterPro"/>
</dbReference>
<dbReference type="Gene3D" id="3.50.50.60">
    <property type="entry name" value="FAD/NAD(P)-binding domain"/>
    <property type="match status" value="3"/>
</dbReference>
<accession>A0A7W4LLA5</accession>
<keyword evidence="5" id="KW-1185">Reference proteome</keyword>
<keyword evidence="1" id="KW-0285">Flavoprotein</keyword>
<proteinExistence type="predicted"/>
<dbReference type="EMBL" id="JACJUD010000003">
    <property type="protein sequence ID" value="MBB2495263.1"/>
    <property type="molecule type" value="Genomic_DNA"/>
</dbReference>
<gene>
    <name evidence="4" type="ORF">H3H51_09565</name>
</gene>
<evidence type="ECO:0000256" key="1">
    <source>
        <dbReference type="ARBA" id="ARBA00022630"/>
    </source>
</evidence>
<evidence type="ECO:0000256" key="3">
    <source>
        <dbReference type="ARBA" id="ARBA00023002"/>
    </source>
</evidence>
<evidence type="ECO:0000313" key="4">
    <source>
        <dbReference type="EMBL" id="MBB2495263.1"/>
    </source>
</evidence>
<keyword evidence="3" id="KW-0560">Oxidoreductase</keyword>
<dbReference type="PANTHER" id="PTHR42877:SF4">
    <property type="entry name" value="FAD_NAD(P)-BINDING DOMAIN-CONTAINING PROTEIN-RELATED"/>
    <property type="match status" value="1"/>
</dbReference>
<dbReference type="InterPro" id="IPR020946">
    <property type="entry name" value="Flavin_mOase-like"/>
</dbReference>
<comment type="caution">
    <text evidence="4">The sequence shown here is derived from an EMBL/GenBank/DDBJ whole genome shotgun (WGS) entry which is preliminary data.</text>
</comment>
<evidence type="ECO:0000256" key="2">
    <source>
        <dbReference type="ARBA" id="ARBA00022827"/>
    </source>
</evidence>
<sequence length="486" mass="54635">MSEVLDYVIVGSGFSGLGMAIELKNSSRHDFVILEKAADIGGCWRDNTYPGCGCDIPSHLYSFSFEQRPDWSRKYPLQQEIHQYLKHCVATYGLAPHLRLNAEVQRLRYLDEERLWCIELADGSQLRARFVMLGKGPLHVPSIPDLPGLDSFRGKVFHSSNWDHSYDLRGKKVASIGTGASAIQYIPQIAPLVEELSLFQRTPAWVLPRPDRRMSGVEQKLFALFPPLQYLYRHVLFRVHEMRLKAMQAGSFANRMASRMAKRHIEQHIPQADKRRKLTPNYMLGCKRILISNDYYPAVARSNVELIASGVSAVGEHHVIATDGTRKEVDAIIFGTGFEVMDALVPPGFIIGPGGEDLGQRWLEQGTTAFRGVSIPGMPNLFCLIGPNSGLGHNSMILMIEAQIGYILNCLDHLQRNGLSQLDVRDEVARDYSEAMQVELKDSVWLSGCSSWYLGKDGRNVTLWPAAVATYQKLMKSLPLASYRWD</sequence>
<organism evidence="4 5">
    <name type="scientific">Aquipseudomonas ullengensis</name>
    <dbReference type="NCBI Taxonomy" id="2759166"/>
    <lineage>
        <taxon>Bacteria</taxon>
        <taxon>Pseudomonadati</taxon>
        <taxon>Pseudomonadota</taxon>
        <taxon>Gammaproteobacteria</taxon>
        <taxon>Pseudomonadales</taxon>
        <taxon>Pseudomonadaceae</taxon>
        <taxon>Aquipseudomonas</taxon>
    </lineage>
</organism>
<dbReference type="AlphaFoldDB" id="A0A7W4LLA5"/>
<dbReference type="Proteomes" id="UP000542720">
    <property type="component" value="Unassembled WGS sequence"/>
</dbReference>
<dbReference type="Pfam" id="PF00743">
    <property type="entry name" value="FMO-like"/>
    <property type="match status" value="1"/>
</dbReference>
<protein>
    <submittedName>
        <fullName evidence="4">NAD(P)/FAD-dependent oxidoreductase</fullName>
    </submittedName>
</protein>